<protein>
    <recommendedName>
        <fullName evidence="6">Carboxylic ester hydrolase</fullName>
        <ecNumber evidence="6">3.1.1.-</ecNumber>
    </recommendedName>
</protein>
<keyword evidence="5" id="KW-0325">Glycoprotein</keyword>
<accession>A0A9P0PFA5</accession>
<keyword evidence="3 6" id="KW-0378">Hydrolase</keyword>
<keyword evidence="9" id="KW-1185">Reference proteome</keyword>
<organism evidence="8 9">
    <name type="scientific">Acanthoscelides obtectus</name>
    <name type="common">Bean weevil</name>
    <name type="synonym">Bruchus obtectus</name>
    <dbReference type="NCBI Taxonomy" id="200917"/>
    <lineage>
        <taxon>Eukaryota</taxon>
        <taxon>Metazoa</taxon>
        <taxon>Ecdysozoa</taxon>
        <taxon>Arthropoda</taxon>
        <taxon>Hexapoda</taxon>
        <taxon>Insecta</taxon>
        <taxon>Pterygota</taxon>
        <taxon>Neoptera</taxon>
        <taxon>Endopterygota</taxon>
        <taxon>Coleoptera</taxon>
        <taxon>Polyphaga</taxon>
        <taxon>Cucujiformia</taxon>
        <taxon>Chrysomeloidea</taxon>
        <taxon>Chrysomelidae</taxon>
        <taxon>Bruchinae</taxon>
        <taxon>Bruchini</taxon>
        <taxon>Acanthoscelides</taxon>
    </lineage>
</organism>
<dbReference type="GO" id="GO:0052689">
    <property type="term" value="F:carboxylic ester hydrolase activity"/>
    <property type="evidence" value="ECO:0007669"/>
    <property type="project" value="UniProtKB-KW"/>
</dbReference>
<dbReference type="OrthoDB" id="19653at2759"/>
<dbReference type="PROSITE" id="PS00122">
    <property type="entry name" value="CARBOXYLESTERASE_B_1"/>
    <property type="match status" value="1"/>
</dbReference>
<feature type="domain" description="Carboxylesterase type B" evidence="7">
    <location>
        <begin position="30"/>
        <end position="548"/>
    </location>
</feature>
<comment type="caution">
    <text evidence="8">The sequence shown here is derived from an EMBL/GenBank/DDBJ whole genome shotgun (WGS) entry which is preliminary data.</text>
</comment>
<feature type="chain" id="PRO_5040528810" description="Carboxylic ester hydrolase" evidence="6">
    <location>
        <begin position="17"/>
        <end position="570"/>
    </location>
</feature>
<comment type="similarity">
    <text evidence="1 6">Belongs to the type-B carboxylesterase/lipase family.</text>
</comment>
<dbReference type="Pfam" id="PF00135">
    <property type="entry name" value="COesterase"/>
    <property type="match status" value="1"/>
</dbReference>
<evidence type="ECO:0000256" key="1">
    <source>
        <dbReference type="ARBA" id="ARBA00005964"/>
    </source>
</evidence>
<keyword evidence="2" id="KW-0719">Serine esterase</keyword>
<dbReference type="SUPFAM" id="SSF53474">
    <property type="entry name" value="alpha/beta-Hydrolases"/>
    <property type="match status" value="1"/>
</dbReference>
<evidence type="ECO:0000259" key="7">
    <source>
        <dbReference type="Pfam" id="PF00135"/>
    </source>
</evidence>
<evidence type="ECO:0000256" key="3">
    <source>
        <dbReference type="ARBA" id="ARBA00022801"/>
    </source>
</evidence>
<dbReference type="Gene3D" id="3.40.50.1820">
    <property type="entry name" value="alpha/beta hydrolase"/>
    <property type="match status" value="1"/>
</dbReference>
<name>A0A9P0PFA5_ACAOB</name>
<dbReference type="AlphaFoldDB" id="A0A9P0PFA5"/>
<dbReference type="PANTHER" id="PTHR43142">
    <property type="entry name" value="CARBOXYLIC ESTER HYDROLASE"/>
    <property type="match status" value="1"/>
</dbReference>
<evidence type="ECO:0000313" key="8">
    <source>
        <dbReference type="EMBL" id="CAH1981746.1"/>
    </source>
</evidence>
<reference evidence="8" key="1">
    <citation type="submission" date="2022-03" db="EMBL/GenBank/DDBJ databases">
        <authorList>
            <person name="Sayadi A."/>
        </authorList>
    </citation>
    <scope>NUCLEOTIDE SEQUENCE</scope>
</reference>
<proteinExistence type="inferred from homology"/>
<evidence type="ECO:0000313" key="9">
    <source>
        <dbReference type="Proteomes" id="UP001152888"/>
    </source>
</evidence>
<dbReference type="PANTHER" id="PTHR43142:SF1">
    <property type="entry name" value="CARBOXYLIC ESTER HYDROLASE"/>
    <property type="match status" value="1"/>
</dbReference>
<dbReference type="EC" id="3.1.1.-" evidence="6"/>
<gene>
    <name evidence="8" type="ORF">ACAOBT_LOCUS14656</name>
</gene>
<dbReference type="InterPro" id="IPR029058">
    <property type="entry name" value="AB_hydrolase_fold"/>
</dbReference>
<dbReference type="InterPro" id="IPR002018">
    <property type="entry name" value="CarbesteraseB"/>
</dbReference>
<evidence type="ECO:0000256" key="6">
    <source>
        <dbReference type="RuleBase" id="RU361235"/>
    </source>
</evidence>
<feature type="signal peptide" evidence="6">
    <location>
        <begin position="1"/>
        <end position="16"/>
    </location>
</feature>
<evidence type="ECO:0000256" key="2">
    <source>
        <dbReference type="ARBA" id="ARBA00022487"/>
    </source>
</evidence>
<dbReference type="InterPro" id="IPR019826">
    <property type="entry name" value="Carboxylesterase_B_AS"/>
</dbReference>
<dbReference type="EMBL" id="CAKOFQ010006913">
    <property type="protein sequence ID" value="CAH1981746.1"/>
    <property type="molecule type" value="Genomic_DNA"/>
</dbReference>
<keyword evidence="6" id="KW-0732">Signal</keyword>
<evidence type="ECO:0000256" key="4">
    <source>
        <dbReference type="ARBA" id="ARBA00023157"/>
    </source>
</evidence>
<dbReference type="InterPro" id="IPR019819">
    <property type="entry name" value="Carboxylesterase_B_CS"/>
</dbReference>
<keyword evidence="4" id="KW-1015">Disulfide bond</keyword>
<sequence>MYCFLTIFALISLKEADNLRLGDGSSGILANTKYGTISGKVFSTPSAKEFYAFLDIPYASPPIGKLRFQKPLPPEPWKEVLNATENTKICWQLRLRSEKVENDPRENEDCLYLNVYVPKDPSENEPLAVMVYIHGGMFSFNDGTFKSYKPYNFVERDIIMVSFNFRQGPLGFLTTNDSVIPGNVGLWDQNIALKWVQQNIEAFGGDPKKVTLMGHSSGAVSVTFHMLSKQSAGLFSGAIAESGAGIHQPKLQSFPKYFAYKLAHAIDPKMGEHNSSAELLAFLLSVSPSIISNITKLYPDPKYDNRILAGVGTEIVWLPVLESSEDENAFLKAPLHDNLKDGNFNQVSVLAGITSEEDAFRVSSWTKENTLTVDKNPELVYDRMTGIKEENKAAFWQELKAVYTKEPFHKNFTGLIKMKGDLRFSNPVIRFADLASRYVDVYFYQFSYFGEMNANRDVLDEEGLGKAAHCAELPYLMYYEMDGDTKTYPKSDIRMRHILSDLFANFIKYQNPTPKRDSRLQNIIWPKLNSNTLLYLDIDDNLTIKENPRYYRQCRTIFDKYYEHPLTQLN</sequence>
<dbReference type="PROSITE" id="PS00941">
    <property type="entry name" value="CARBOXYLESTERASE_B_2"/>
    <property type="match status" value="1"/>
</dbReference>
<dbReference type="Proteomes" id="UP001152888">
    <property type="component" value="Unassembled WGS sequence"/>
</dbReference>
<evidence type="ECO:0000256" key="5">
    <source>
        <dbReference type="ARBA" id="ARBA00023180"/>
    </source>
</evidence>